<comment type="caution">
    <text evidence="1">The sequence shown here is derived from an EMBL/GenBank/DDBJ whole genome shotgun (WGS) entry which is preliminary data.</text>
</comment>
<keyword evidence="2" id="KW-1185">Reference proteome</keyword>
<dbReference type="InterPro" id="IPR013324">
    <property type="entry name" value="RNA_pol_sigma_r3/r4-like"/>
</dbReference>
<dbReference type="RefSeq" id="WP_059284718.1">
    <property type="nucleotide sequence ID" value="NZ_LNQU01000006.1"/>
</dbReference>
<accession>A0A318IYL3</accession>
<dbReference type="InterPro" id="IPR036388">
    <property type="entry name" value="WH-like_DNA-bd_sf"/>
</dbReference>
<reference evidence="1 2" key="1">
    <citation type="submission" date="2018-05" db="EMBL/GenBank/DDBJ databases">
        <title>Genomic Encyclopedia of Type Strains, Phase IV (KMG-IV): sequencing the most valuable type-strain genomes for metagenomic binning, comparative biology and taxonomic classification.</title>
        <authorList>
            <person name="Goeker M."/>
        </authorList>
    </citation>
    <scope>NUCLEOTIDE SEQUENCE [LARGE SCALE GENOMIC DNA]</scope>
    <source>
        <strain evidence="1 2">DSM 25134</strain>
    </source>
</reference>
<protein>
    <submittedName>
        <fullName evidence="1">RNA polymerase sigma factor (Sigma-70 family)</fullName>
    </submittedName>
</protein>
<dbReference type="AlphaFoldDB" id="A0A318IYL3"/>
<gene>
    <name evidence="1" type="ORF">DFR38_12531</name>
</gene>
<organism evidence="1 2">
    <name type="scientific">Aquitalea magnusonii</name>
    <dbReference type="NCBI Taxonomy" id="332411"/>
    <lineage>
        <taxon>Bacteria</taxon>
        <taxon>Pseudomonadati</taxon>
        <taxon>Pseudomonadota</taxon>
        <taxon>Betaproteobacteria</taxon>
        <taxon>Neisseriales</taxon>
        <taxon>Chromobacteriaceae</taxon>
        <taxon>Aquitalea</taxon>
    </lineage>
</organism>
<evidence type="ECO:0000313" key="2">
    <source>
        <dbReference type="Proteomes" id="UP000248395"/>
    </source>
</evidence>
<name>A0A318IYL3_9NEIS</name>
<dbReference type="Gene3D" id="1.10.10.10">
    <property type="entry name" value="Winged helix-like DNA-binding domain superfamily/Winged helix DNA-binding domain"/>
    <property type="match status" value="1"/>
</dbReference>
<sequence length="209" mass="23151">MSLTAFLQTLSAASTEVQQKFHAECSRLCIQVLTRAYPFVRAEDAADAVAESLLALAEGKVKGFVCDAPPTSADYRAELISFIARRIAPRKLIGIWRKNRVHPDLIANFENQDIEIALSALPLLAQPLDPIVPAEQTQLRHQLYECISRLNQKLGGVIRLVLQDLSYDQIADAMSLASTGTVKSRVWTAMQRLKHCMGMSQGKEEVCDV</sequence>
<proteinExistence type="predicted"/>
<dbReference type="OrthoDB" id="9782703at2"/>
<dbReference type="SUPFAM" id="SSF88659">
    <property type="entry name" value="Sigma3 and sigma4 domains of RNA polymerase sigma factors"/>
    <property type="match status" value="1"/>
</dbReference>
<dbReference type="Proteomes" id="UP000248395">
    <property type="component" value="Unassembled WGS sequence"/>
</dbReference>
<dbReference type="EMBL" id="QJKC01000025">
    <property type="protein sequence ID" value="PXX41346.1"/>
    <property type="molecule type" value="Genomic_DNA"/>
</dbReference>
<evidence type="ECO:0000313" key="1">
    <source>
        <dbReference type="EMBL" id="PXX41346.1"/>
    </source>
</evidence>